<dbReference type="Proteomes" id="UP001199816">
    <property type="component" value="Unassembled WGS sequence"/>
</dbReference>
<sequence>MKAKQGARRIKSPHPERSAFEEICKLSYKYGFEDANDEDEYKRNRSRPCNSLIHCPGF</sequence>
<gene>
    <name evidence="1" type="ORF">LQ567_02195</name>
</gene>
<evidence type="ECO:0000313" key="2">
    <source>
        <dbReference type="Proteomes" id="UP001199816"/>
    </source>
</evidence>
<evidence type="ECO:0000313" key="1">
    <source>
        <dbReference type="EMBL" id="MCD2421554.1"/>
    </source>
</evidence>
<proteinExistence type="predicted"/>
<accession>A0ABS8PKE2</accession>
<dbReference type="RefSeq" id="WP_231002459.1">
    <property type="nucleotide sequence ID" value="NZ_JAJNEC010000003.1"/>
</dbReference>
<keyword evidence="2" id="KW-1185">Reference proteome</keyword>
<name>A0ABS8PKE2_9BACT</name>
<reference evidence="1 2" key="1">
    <citation type="submission" date="2021-11" db="EMBL/GenBank/DDBJ databases">
        <title>Genomic of Niabella pedocola.</title>
        <authorList>
            <person name="Wu T."/>
        </authorList>
    </citation>
    <scope>NUCLEOTIDE SEQUENCE [LARGE SCALE GENOMIC DNA]</scope>
    <source>
        <strain evidence="1 2">JCM 31011</strain>
    </source>
</reference>
<dbReference type="EMBL" id="JAJNEC010000003">
    <property type="protein sequence ID" value="MCD2421554.1"/>
    <property type="molecule type" value="Genomic_DNA"/>
</dbReference>
<protein>
    <submittedName>
        <fullName evidence="1">Uncharacterized protein</fullName>
    </submittedName>
</protein>
<comment type="caution">
    <text evidence="1">The sequence shown here is derived from an EMBL/GenBank/DDBJ whole genome shotgun (WGS) entry which is preliminary data.</text>
</comment>
<organism evidence="1 2">
    <name type="scientific">Niabella pedocola</name>
    <dbReference type="NCBI Taxonomy" id="1752077"/>
    <lineage>
        <taxon>Bacteria</taxon>
        <taxon>Pseudomonadati</taxon>
        <taxon>Bacteroidota</taxon>
        <taxon>Chitinophagia</taxon>
        <taxon>Chitinophagales</taxon>
        <taxon>Chitinophagaceae</taxon>
        <taxon>Niabella</taxon>
    </lineage>
</organism>